<dbReference type="RefSeq" id="WP_092436314.1">
    <property type="nucleotide sequence ID" value="NZ_FMYP01000011.1"/>
</dbReference>
<organism evidence="2 3">
    <name type="scientific">Williamwhitmania taraxaci</name>
    <dbReference type="NCBI Taxonomy" id="1640674"/>
    <lineage>
        <taxon>Bacteria</taxon>
        <taxon>Pseudomonadati</taxon>
        <taxon>Bacteroidota</taxon>
        <taxon>Bacteroidia</taxon>
        <taxon>Bacteroidales</taxon>
        <taxon>Williamwhitmaniaceae</taxon>
        <taxon>Williamwhitmania</taxon>
    </lineage>
</organism>
<evidence type="ECO:0000313" key="2">
    <source>
        <dbReference type="EMBL" id="SDB94105.1"/>
    </source>
</evidence>
<name>A0A1G6HJL4_9BACT</name>
<evidence type="ECO:0000313" key="3">
    <source>
        <dbReference type="Proteomes" id="UP000199452"/>
    </source>
</evidence>
<dbReference type="PROSITE" id="PS51257">
    <property type="entry name" value="PROKAR_LIPOPROTEIN"/>
    <property type="match status" value="1"/>
</dbReference>
<accession>A0A1G6HJL4</accession>
<dbReference type="Proteomes" id="UP000199452">
    <property type="component" value="Unassembled WGS sequence"/>
</dbReference>
<dbReference type="OrthoDB" id="744748at2"/>
<dbReference type="AlphaFoldDB" id="A0A1G6HJL4"/>
<evidence type="ECO:0000256" key="1">
    <source>
        <dbReference type="SAM" id="SignalP"/>
    </source>
</evidence>
<dbReference type="EMBL" id="FMYP01000011">
    <property type="protein sequence ID" value="SDB94105.1"/>
    <property type="molecule type" value="Genomic_DNA"/>
</dbReference>
<reference evidence="2 3" key="1">
    <citation type="submission" date="2016-09" db="EMBL/GenBank/DDBJ databases">
        <authorList>
            <person name="Capua I."/>
            <person name="De Benedictis P."/>
            <person name="Joannis T."/>
            <person name="Lombin L.H."/>
            <person name="Cattoli G."/>
        </authorList>
    </citation>
    <scope>NUCLEOTIDE SEQUENCE [LARGE SCALE GENOMIC DNA]</scope>
    <source>
        <strain evidence="2 3">A7P-90m</strain>
    </source>
</reference>
<dbReference type="STRING" id="1640674.SAMN05216323_101139"/>
<protein>
    <submittedName>
        <fullName evidence="2">Uncharacterized protein</fullName>
    </submittedName>
</protein>
<proteinExistence type="predicted"/>
<keyword evidence="1" id="KW-0732">Signal</keyword>
<feature type="signal peptide" evidence="1">
    <location>
        <begin position="1"/>
        <end position="20"/>
    </location>
</feature>
<keyword evidence="3" id="KW-1185">Reference proteome</keyword>
<gene>
    <name evidence="2" type="ORF">SAMN05216323_101139</name>
</gene>
<sequence>MKTRMFLTMLVALAAFSSCSKDEDPAPLTKEQAKAEVVTLKANYATEMKAMDNNEGVKVLESFDGLNLPFELPGGEMSRSQINAFYSNVEQVKSSDISSLKRSIGEYDDTFVFKDYVGTWEWNGNTKEFKKTSTTPSDKIVLKFPYPSNSATNNAVYTITKSSFTSESDGGEFAANITLSGSEVYNISLSASGGNSFSSLNYNSKTVYTSLTTPKVSYEHNNSMNISGSDSKLSVKASYSVKKNGEIVLAGDYDVTSSTSNNAATVVMKSTLRIVNIKFVYEVSYSANSGDGSASMNQNIKMGVYKVDGAKIGDIKYESVNGTVVAIFYYTSGEKVPALELFGDVFKAWNDLYGKMLKF</sequence>
<feature type="chain" id="PRO_5011539977" evidence="1">
    <location>
        <begin position="21"/>
        <end position="359"/>
    </location>
</feature>